<dbReference type="RefSeq" id="WP_091163220.1">
    <property type="nucleotide sequence ID" value="NZ_FNCG01000002.1"/>
</dbReference>
<dbReference type="STRING" id="551996.SAMN05192573_102323"/>
<dbReference type="Pfam" id="PF20459">
    <property type="entry name" value="DUF6712"/>
    <property type="match status" value="1"/>
</dbReference>
<proteinExistence type="predicted"/>
<dbReference type="Proteomes" id="UP000199705">
    <property type="component" value="Unassembled WGS sequence"/>
</dbReference>
<dbReference type="EMBL" id="FNCG01000002">
    <property type="protein sequence ID" value="SDG12938.1"/>
    <property type="molecule type" value="Genomic_DNA"/>
</dbReference>
<dbReference type="InterPro" id="IPR046558">
    <property type="entry name" value="DUF6712"/>
</dbReference>
<name>A0A1G7RQ36_9SPHI</name>
<evidence type="ECO:0000313" key="2">
    <source>
        <dbReference type="Proteomes" id="UP000199705"/>
    </source>
</evidence>
<protein>
    <submittedName>
        <fullName evidence="1">Uncharacterized protein</fullName>
    </submittedName>
</protein>
<dbReference type="AlphaFoldDB" id="A0A1G7RQ36"/>
<gene>
    <name evidence="1" type="ORF">SAMN05192573_102323</name>
</gene>
<evidence type="ECO:0000313" key="1">
    <source>
        <dbReference type="EMBL" id="SDG12938.1"/>
    </source>
</evidence>
<organism evidence="1 2">
    <name type="scientific">Mucilaginibacter gossypii</name>
    <dbReference type="NCBI Taxonomy" id="551996"/>
    <lineage>
        <taxon>Bacteria</taxon>
        <taxon>Pseudomonadati</taxon>
        <taxon>Bacteroidota</taxon>
        <taxon>Sphingobacteriia</taxon>
        <taxon>Sphingobacteriales</taxon>
        <taxon>Sphingobacteriaceae</taxon>
        <taxon>Mucilaginibacter</taxon>
    </lineage>
</organism>
<accession>A0A1G7RQ36</accession>
<reference evidence="2" key="1">
    <citation type="submission" date="2016-10" db="EMBL/GenBank/DDBJ databases">
        <authorList>
            <person name="Varghese N."/>
            <person name="Submissions S."/>
        </authorList>
    </citation>
    <scope>NUCLEOTIDE SEQUENCE [LARGE SCALE GENOMIC DNA]</scope>
    <source>
        <strain evidence="2">Gh-67</strain>
    </source>
</reference>
<sequence length="204" mass="23811">MIYLINQTIFQQYEDINVNIKPERLKVFIKKAQELDLKPFLGYALYYQLITYCNDDGTIKDDAPQAYKDLLNGSEYLDEYGRIVLYEGLAPALVYFTFARFIENDAIYYTATGPVIKRHDNGDALSSPEIVKLVQQQRSIANAYTNDIEKFLRDNQENFPLWRYNEKNKSSRQSGPRIRGIDKNDFNYPGTINNYNLPITEFLN</sequence>
<keyword evidence="2" id="KW-1185">Reference proteome</keyword>